<dbReference type="InterPro" id="IPR009001">
    <property type="entry name" value="Transl_elong_EF1A/Init_IF2_C"/>
</dbReference>
<evidence type="ECO:0000313" key="6">
    <source>
        <dbReference type="EMBL" id="KAG1371044.1"/>
    </source>
</evidence>
<name>A0A8K0NEV1_COCNU</name>
<dbReference type="AlphaFoldDB" id="A0A8K0NEV1"/>
<dbReference type="Gene3D" id="2.40.30.10">
    <property type="entry name" value="Translation factors"/>
    <property type="match status" value="1"/>
</dbReference>
<dbReference type="SUPFAM" id="SSF50465">
    <property type="entry name" value="EF-Tu/eEF-1alpha/eIF2-gamma C-terminal domain"/>
    <property type="match status" value="1"/>
</dbReference>
<evidence type="ECO:0000313" key="7">
    <source>
        <dbReference type="Proteomes" id="UP000797356"/>
    </source>
</evidence>
<dbReference type="PANTHER" id="PTHR43721">
    <property type="entry name" value="ELONGATION FACTOR TU-RELATED"/>
    <property type="match status" value="1"/>
</dbReference>
<organism evidence="6 7">
    <name type="scientific">Cocos nucifera</name>
    <name type="common">Coconut palm</name>
    <dbReference type="NCBI Taxonomy" id="13894"/>
    <lineage>
        <taxon>Eukaryota</taxon>
        <taxon>Viridiplantae</taxon>
        <taxon>Streptophyta</taxon>
        <taxon>Embryophyta</taxon>
        <taxon>Tracheophyta</taxon>
        <taxon>Spermatophyta</taxon>
        <taxon>Magnoliopsida</taxon>
        <taxon>Liliopsida</taxon>
        <taxon>Arecaceae</taxon>
        <taxon>Arecoideae</taxon>
        <taxon>Cocoseae</taxon>
        <taxon>Attaleinae</taxon>
        <taxon>Cocos</taxon>
    </lineage>
</organism>
<comment type="caution">
    <text evidence="6">The sequence shown here is derived from an EMBL/GenBank/DDBJ whole genome shotgun (WGS) entry which is preliminary data.</text>
</comment>
<reference evidence="6" key="2">
    <citation type="submission" date="2019-07" db="EMBL/GenBank/DDBJ databases">
        <authorList>
            <person name="Yang Y."/>
            <person name="Bocs S."/>
            <person name="Baudouin L."/>
        </authorList>
    </citation>
    <scope>NUCLEOTIDE SEQUENCE</scope>
    <source>
        <tissue evidence="6">Spear leaf of Hainan Tall coconut</tissue>
    </source>
</reference>
<evidence type="ECO:0000256" key="2">
    <source>
        <dbReference type="ARBA" id="ARBA00022768"/>
    </source>
</evidence>
<sequence>MKVVATLLFFRNYSPQFYLRTADVTGKVDLPENVKMVMPGDNVTATFELISPVPLEPGQRFALREGGRTVGAAVVSKAIS</sequence>
<evidence type="ECO:0000256" key="3">
    <source>
        <dbReference type="ARBA" id="ARBA00022917"/>
    </source>
</evidence>
<dbReference type="Pfam" id="PF03143">
    <property type="entry name" value="GTP_EFTU_D3"/>
    <property type="match status" value="1"/>
</dbReference>
<proteinExistence type="predicted"/>
<dbReference type="InterPro" id="IPR050055">
    <property type="entry name" value="EF-Tu_GTPase"/>
</dbReference>
<reference evidence="6" key="1">
    <citation type="journal article" date="2017" name="Gigascience">
        <title>The genome draft of coconut (Cocos nucifera).</title>
        <authorList>
            <person name="Xiao Y."/>
            <person name="Xu P."/>
            <person name="Fan H."/>
            <person name="Baudouin L."/>
            <person name="Xia W."/>
            <person name="Bocs S."/>
            <person name="Xu J."/>
            <person name="Li Q."/>
            <person name="Guo A."/>
            <person name="Zhou L."/>
            <person name="Li J."/>
            <person name="Wu Y."/>
            <person name="Ma Z."/>
            <person name="Armero A."/>
            <person name="Issali A.E."/>
            <person name="Liu N."/>
            <person name="Peng M."/>
            <person name="Yang Y."/>
        </authorList>
    </citation>
    <scope>NUCLEOTIDE SEQUENCE</scope>
    <source>
        <tissue evidence="6">Spear leaf of Hainan Tall coconut</tissue>
    </source>
</reference>
<accession>A0A8K0NEV1</accession>
<evidence type="ECO:0000259" key="5">
    <source>
        <dbReference type="Pfam" id="PF03143"/>
    </source>
</evidence>
<dbReference type="GO" id="GO:0005525">
    <property type="term" value="F:GTP binding"/>
    <property type="evidence" value="ECO:0007669"/>
    <property type="project" value="UniProtKB-KW"/>
</dbReference>
<evidence type="ECO:0000256" key="4">
    <source>
        <dbReference type="ARBA" id="ARBA00023134"/>
    </source>
</evidence>
<keyword evidence="4" id="KW-0342">GTP-binding</keyword>
<dbReference type="Proteomes" id="UP000797356">
    <property type="component" value="Chromosome 16"/>
</dbReference>
<gene>
    <name evidence="6" type="ORF">COCNU_16G001380</name>
</gene>
<dbReference type="GO" id="GO:0005739">
    <property type="term" value="C:mitochondrion"/>
    <property type="evidence" value="ECO:0007669"/>
    <property type="project" value="TreeGrafter"/>
</dbReference>
<dbReference type="EMBL" id="CM017887">
    <property type="protein sequence ID" value="KAG1371044.1"/>
    <property type="molecule type" value="Genomic_DNA"/>
</dbReference>
<dbReference type="PANTHER" id="PTHR43721:SF22">
    <property type="entry name" value="ELONGATION FACTOR TU, MITOCHONDRIAL"/>
    <property type="match status" value="1"/>
</dbReference>
<dbReference type="GO" id="GO:0070125">
    <property type="term" value="P:mitochondrial translational elongation"/>
    <property type="evidence" value="ECO:0007669"/>
    <property type="project" value="TreeGrafter"/>
</dbReference>
<feature type="domain" description="Translation elongation factor EFTu/EF1A C-terminal" evidence="5">
    <location>
        <begin position="9"/>
        <end position="77"/>
    </location>
</feature>
<dbReference type="OrthoDB" id="783325at2759"/>
<protein>
    <submittedName>
        <fullName evidence="6">Putative Elongation factor Tu, mitochondrial</fullName>
    </submittedName>
</protein>
<keyword evidence="2 6" id="KW-0251">Elongation factor</keyword>
<dbReference type="InterPro" id="IPR004160">
    <property type="entry name" value="Transl_elong_EFTu/EF1A_C"/>
</dbReference>
<keyword evidence="7" id="KW-1185">Reference proteome</keyword>
<keyword evidence="3" id="KW-0648">Protein biosynthesis</keyword>
<evidence type="ECO:0000256" key="1">
    <source>
        <dbReference type="ARBA" id="ARBA00022741"/>
    </source>
</evidence>
<dbReference type="GO" id="GO:0003746">
    <property type="term" value="F:translation elongation factor activity"/>
    <property type="evidence" value="ECO:0007669"/>
    <property type="project" value="UniProtKB-KW"/>
</dbReference>
<keyword evidence="1" id="KW-0547">Nucleotide-binding</keyword>
<dbReference type="FunFam" id="2.40.30.10:FF:000002">
    <property type="entry name" value="Elongation factor Tu"/>
    <property type="match status" value="1"/>
</dbReference>